<dbReference type="KEGG" id="moc:BB934_03815"/>
<accession>A0A1B2EBT3</accession>
<organism evidence="1">
    <name type="scientific">Microvirga ossetica</name>
    <dbReference type="NCBI Taxonomy" id="1882682"/>
    <lineage>
        <taxon>Bacteria</taxon>
        <taxon>Pseudomonadati</taxon>
        <taxon>Pseudomonadota</taxon>
        <taxon>Alphaproteobacteria</taxon>
        <taxon>Hyphomicrobiales</taxon>
        <taxon>Methylobacteriaceae</taxon>
        <taxon>Microvirga</taxon>
    </lineage>
</organism>
<gene>
    <name evidence="1" type="ORF">BB934_03815</name>
</gene>
<dbReference type="AlphaFoldDB" id="A0A1B2EBT3"/>
<dbReference type="EMBL" id="CP016616">
    <property type="protein sequence ID" value="ANY77456.1"/>
    <property type="molecule type" value="Genomic_DNA"/>
</dbReference>
<name>A0A1B2EBT3_9HYPH</name>
<reference evidence="1" key="1">
    <citation type="submission" date="2016-07" db="EMBL/GenBank/DDBJ databases">
        <title>Microvirga ossetica sp. nov. a new species of rhizobia isolated from root nodules of the legume species Vicia alpestris Steven originated from North Ossetia region in the Caucasus.</title>
        <authorList>
            <person name="Safronova V.I."/>
            <person name="Kuznetsova I.G."/>
            <person name="Sazanova A.L."/>
            <person name="Belimov A."/>
            <person name="Andronov E."/>
            <person name="Osledkin Y.S."/>
            <person name="Onishchuk O.P."/>
            <person name="Kurchak O.N."/>
            <person name="Shaposhnikov A.I."/>
            <person name="Willems A."/>
            <person name="Tikhonovich I.A."/>
        </authorList>
    </citation>
    <scope>NUCLEOTIDE SEQUENCE [LARGE SCALE GENOMIC DNA]</scope>
    <source>
        <strain evidence="1">V5/3M</strain>
    </source>
</reference>
<evidence type="ECO:0000313" key="1">
    <source>
        <dbReference type="EMBL" id="ANY77456.1"/>
    </source>
</evidence>
<proteinExistence type="predicted"/>
<protein>
    <submittedName>
        <fullName evidence="1">Uncharacterized protein</fullName>
    </submittedName>
</protein>
<sequence>MVIMDSFDHILNWKLKRGSHTFPGQDGGTCINEAAIVAAGFPYQAVRSVHDMPKCFSRPICALAMQLNDEASDDERQQLLPFVTRLACADTREVEWEREAYITARLRWRLPFQEGMRVLEEALAIGRQADLSIPDEVRTRMEAVQARATILTSVPDTPLFVKIKKWFGTKEPASAG</sequence>